<dbReference type="InterPro" id="IPR020546">
    <property type="entry name" value="ATP_synth_F1_dsu/esu_N"/>
</dbReference>
<keyword evidence="5 8" id="KW-0472">Membrane</keyword>
<dbReference type="GO" id="GO:0005524">
    <property type="term" value="F:ATP binding"/>
    <property type="evidence" value="ECO:0007669"/>
    <property type="project" value="UniProtKB-UniRule"/>
</dbReference>
<dbReference type="SUPFAM" id="SSF51344">
    <property type="entry name" value="Epsilon subunit of F1F0-ATP synthase N-terminal domain"/>
    <property type="match status" value="1"/>
</dbReference>
<evidence type="ECO:0000313" key="12">
    <source>
        <dbReference type="Proteomes" id="UP000199013"/>
    </source>
</evidence>
<sequence>MPMRVAIVSPEREVWSGDADMVIARTTEGEIGVLPRHIPLLGVLVEGGEVRVKTGNETLTVAVDGGFLSVTEQGVSILAEHATLSTGAGS</sequence>
<evidence type="ECO:0000256" key="9">
    <source>
        <dbReference type="RuleBase" id="RU003656"/>
    </source>
</evidence>
<feature type="domain" description="ATP synthase F1 complex delta/epsilon subunit N-terminal" evidence="10">
    <location>
        <begin position="3"/>
        <end position="82"/>
    </location>
</feature>
<keyword evidence="3 8" id="KW-0813">Transport</keyword>
<dbReference type="GO" id="GO:0005886">
    <property type="term" value="C:plasma membrane"/>
    <property type="evidence" value="ECO:0007669"/>
    <property type="project" value="UniProtKB-SubCell"/>
</dbReference>
<dbReference type="NCBIfam" id="NF009977">
    <property type="entry name" value="PRK13442.1"/>
    <property type="match status" value="1"/>
</dbReference>
<dbReference type="AlphaFoldDB" id="A0A1C3PEP2"/>
<dbReference type="EMBL" id="FLUV01002339">
    <property type="protein sequence ID" value="SBW28307.1"/>
    <property type="molecule type" value="Genomic_DNA"/>
</dbReference>
<keyword evidence="8" id="KW-1003">Cell membrane</keyword>
<keyword evidence="7 8" id="KW-0066">ATP synthesis</keyword>
<proteinExistence type="inferred from homology"/>
<keyword evidence="4 8" id="KW-0406">Ion transport</keyword>
<comment type="subcellular location">
    <subcellularLocation>
        <location evidence="1 8">Cell membrane</location>
        <topology evidence="1 8">Peripheral membrane protein</topology>
    </subcellularLocation>
</comment>
<evidence type="ECO:0000256" key="1">
    <source>
        <dbReference type="ARBA" id="ARBA00004202"/>
    </source>
</evidence>
<evidence type="ECO:0000256" key="3">
    <source>
        <dbReference type="ARBA" id="ARBA00022448"/>
    </source>
</evidence>
<reference evidence="12" key="1">
    <citation type="submission" date="2016-02" db="EMBL/GenBank/DDBJ databases">
        <authorList>
            <person name="Wibberg D."/>
        </authorList>
    </citation>
    <scope>NUCLEOTIDE SEQUENCE [LARGE SCALE GENOMIC DNA]</scope>
</reference>
<accession>A0A1C3PEP2</accession>
<keyword evidence="6 8" id="KW-0139">CF(1)</keyword>
<evidence type="ECO:0000256" key="6">
    <source>
        <dbReference type="ARBA" id="ARBA00023196"/>
    </source>
</evidence>
<dbReference type="PANTHER" id="PTHR13822:SF10">
    <property type="entry name" value="ATP SYNTHASE EPSILON CHAIN, CHLOROPLASTIC"/>
    <property type="match status" value="1"/>
</dbReference>
<evidence type="ECO:0000313" key="11">
    <source>
        <dbReference type="EMBL" id="SBW28307.1"/>
    </source>
</evidence>
<dbReference type="InterPro" id="IPR001469">
    <property type="entry name" value="ATP_synth_F1_dsu/esu"/>
</dbReference>
<evidence type="ECO:0000256" key="8">
    <source>
        <dbReference type="HAMAP-Rule" id="MF_00530"/>
    </source>
</evidence>
<dbReference type="NCBIfam" id="TIGR01216">
    <property type="entry name" value="ATP_synt_epsi"/>
    <property type="match status" value="1"/>
</dbReference>
<dbReference type="PANTHER" id="PTHR13822">
    <property type="entry name" value="ATP SYNTHASE DELTA/EPSILON CHAIN"/>
    <property type="match status" value="1"/>
</dbReference>
<dbReference type="HAMAP" id="MF_00530">
    <property type="entry name" value="ATP_synth_epsil_bac"/>
    <property type="match status" value="1"/>
</dbReference>
<keyword evidence="8" id="KW-0375">Hydrogen ion transport</keyword>
<evidence type="ECO:0000259" key="10">
    <source>
        <dbReference type="Pfam" id="PF02823"/>
    </source>
</evidence>
<evidence type="ECO:0000256" key="7">
    <source>
        <dbReference type="ARBA" id="ARBA00023310"/>
    </source>
</evidence>
<dbReference type="GO" id="GO:0045259">
    <property type="term" value="C:proton-transporting ATP synthase complex"/>
    <property type="evidence" value="ECO:0007669"/>
    <property type="project" value="UniProtKB-KW"/>
</dbReference>
<dbReference type="CDD" id="cd12152">
    <property type="entry name" value="F1-ATPase_delta"/>
    <property type="match status" value="1"/>
</dbReference>
<name>A0A1C3PEP2_9ACTN</name>
<protein>
    <recommendedName>
        <fullName evidence="8">ATP synthase epsilon chain</fullName>
    </recommendedName>
    <alternativeName>
        <fullName evidence="8">ATP synthase F1 sector epsilon subunit</fullName>
    </alternativeName>
    <alternativeName>
        <fullName evidence="8">F-ATPase epsilon subunit</fullName>
    </alternativeName>
</protein>
<evidence type="ECO:0000256" key="5">
    <source>
        <dbReference type="ARBA" id="ARBA00023136"/>
    </source>
</evidence>
<gene>
    <name evidence="8" type="primary">atpC</name>
    <name evidence="11" type="ORF">FDG2_5640</name>
</gene>
<comment type="similarity">
    <text evidence="2 8 9">Belongs to the ATPase epsilon chain family.</text>
</comment>
<comment type="function">
    <text evidence="8">Produces ATP from ADP in the presence of a proton gradient across the membrane.</text>
</comment>
<evidence type="ECO:0000256" key="4">
    <source>
        <dbReference type="ARBA" id="ARBA00023065"/>
    </source>
</evidence>
<dbReference type="Gene3D" id="2.60.15.10">
    <property type="entry name" value="F0F1 ATP synthase delta/epsilon subunit, N-terminal"/>
    <property type="match status" value="1"/>
</dbReference>
<organism evidence="11 12">
    <name type="scientific">Candidatus Protofrankia californiensis</name>
    <dbReference type="NCBI Taxonomy" id="1839754"/>
    <lineage>
        <taxon>Bacteria</taxon>
        <taxon>Bacillati</taxon>
        <taxon>Actinomycetota</taxon>
        <taxon>Actinomycetes</taxon>
        <taxon>Frankiales</taxon>
        <taxon>Frankiaceae</taxon>
        <taxon>Protofrankia</taxon>
    </lineage>
</organism>
<dbReference type="Proteomes" id="UP000199013">
    <property type="component" value="Unassembled WGS sequence"/>
</dbReference>
<keyword evidence="12" id="KW-1185">Reference proteome</keyword>
<dbReference type="GO" id="GO:0046933">
    <property type="term" value="F:proton-transporting ATP synthase activity, rotational mechanism"/>
    <property type="evidence" value="ECO:0007669"/>
    <property type="project" value="UniProtKB-UniRule"/>
</dbReference>
<evidence type="ECO:0000256" key="2">
    <source>
        <dbReference type="ARBA" id="ARBA00005712"/>
    </source>
</evidence>
<comment type="subunit">
    <text evidence="8 9">F-type ATPases have 2 components, CF(1) - the catalytic core - and CF(0) - the membrane proton channel. CF(1) has five subunits: alpha(3), beta(3), gamma(1), delta(1), epsilon(1). CF(0) has three main subunits: a, b and c.</text>
</comment>
<dbReference type="InterPro" id="IPR036771">
    <property type="entry name" value="ATPsynth_dsu/esu_N"/>
</dbReference>
<dbReference type="Pfam" id="PF02823">
    <property type="entry name" value="ATP-synt_DE_N"/>
    <property type="match status" value="1"/>
</dbReference>